<accession>A0A2H0VBU6</accession>
<reference evidence="3" key="1">
    <citation type="submission" date="2017-09" db="EMBL/GenBank/DDBJ databases">
        <title>Depth-based differentiation of microbial function through sediment-hosted aquifers and enrichment of novel symbionts in the deep terrestrial subsurface.</title>
        <authorList>
            <person name="Probst A.J."/>
            <person name="Ladd B."/>
            <person name="Jarett J.K."/>
            <person name="Geller-Mcgrath D.E."/>
            <person name="Sieber C.M.K."/>
            <person name="Emerson J.B."/>
            <person name="Anantharaman K."/>
            <person name="Thomas B.C."/>
            <person name="Malmstrom R."/>
            <person name="Stieglmeier M."/>
            <person name="Klingl A."/>
            <person name="Woyke T."/>
            <person name="Ryan C.M."/>
            <person name="Banfield J.F."/>
        </authorList>
    </citation>
    <scope>NUCLEOTIDE SEQUENCE [LARGE SCALE GENOMIC DNA]</scope>
</reference>
<feature type="transmembrane region" description="Helical" evidence="1">
    <location>
        <begin position="179"/>
        <end position="205"/>
    </location>
</feature>
<proteinExistence type="predicted"/>
<sequence length="274" mass="29799">MDNHNQEQSNGANQTKRFFIFFVLVALVIAAILVLKSSGAGSSFVWQISKGGELLFPLVSIAALIDSINPCAFSILLLTIAFLFSLGTLSRGKILSIGLAYIFGIFIAYIGIGLGLLSALHLFNTPHFMSKVGAVLLFLFGLISLINHFFPSFPIKLKIPNAAHSKIADLMNKASIPTVFLLGALVGLCEFPCTGGPYLLVLGLLHDSQTKLKGLGYLVWYNILFVLPLVAVLFLASQQVVLDKFQAWKKHNIGSLRLISGIAMIILSFIILMF</sequence>
<evidence type="ECO:0000256" key="1">
    <source>
        <dbReference type="SAM" id="Phobius"/>
    </source>
</evidence>
<feature type="transmembrane region" description="Helical" evidence="1">
    <location>
        <begin position="132"/>
        <end position="150"/>
    </location>
</feature>
<dbReference type="PANTHER" id="PTHR31272">
    <property type="entry name" value="CYTOCHROME C-TYPE BIOGENESIS PROTEIN HI_1454-RELATED"/>
    <property type="match status" value="1"/>
</dbReference>
<feature type="transmembrane region" description="Helical" evidence="1">
    <location>
        <begin position="55"/>
        <end position="86"/>
    </location>
</feature>
<dbReference type="InterPro" id="IPR051790">
    <property type="entry name" value="Cytochrome_c-biogenesis_DsbD"/>
</dbReference>
<dbReference type="Proteomes" id="UP000230922">
    <property type="component" value="Unassembled WGS sequence"/>
</dbReference>
<comment type="caution">
    <text evidence="2">The sequence shown here is derived from an EMBL/GenBank/DDBJ whole genome shotgun (WGS) entry which is preliminary data.</text>
</comment>
<evidence type="ECO:0000313" key="2">
    <source>
        <dbReference type="EMBL" id="PIR96574.1"/>
    </source>
</evidence>
<feature type="transmembrane region" description="Helical" evidence="1">
    <location>
        <begin position="217"/>
        <end position="236"/>
    </location>
</feature>
<dbReference type="AlphaFoldDB" id="A0A2H0VBU6"/>
<evidence type="ECO:0000313" key="3">
    <source>
        <dbReference type="Proteomes" id="UP000230922"/>
    </source>
</evidence>
<gene>
    <name evidence="2" type="ORF">COT92_00315</name>
</gene>
<keyword evidence="1" id="KW-0472">Membrane</keyword>
<dbReference type="EMBL" id="PFAK01000004">
    <property type="protein sequence ID" value="PIR96574.1"/>
    <property type="molecule type" value="Genomic_DNA"/>
</dbReference>
<name>A0A2H0VBU6_9BACT</name>
<protein>
    <submittedName>
        <fullName evidence="2">Uncharacterized protein</fullName>
    </submittedName>
</protein>
<dbReference type="PANTHER" id="PTHR31272:SF9">
    <property type="entry name" value="BLL1027 PROTEIN"/>
    <property type="match status" value="1"/>
</dbReference>
<feature type="transmembrane region" description="Helical" evidence="1">
    <location>
        <begin position="256"/>
        <end position="273"/>
    </location>
</feature>
<feature type="transmembrane region" description="Helical" evidence="1">
    <location>
        <begin position="98"/>
        <end position="120"/>
    </location>
</feature>
<organism evidence="2 3">
    <name type="scientific">Candidatus Doudnabacteria bacterium CG10_big_fil_rev_8_21_14_0_10_42_18</name>
    <dbReference type="NCBI Taxonomy" id="1974552"/>
    <lineage>
        <taxon>Bacteria</taxon>
        <taxon>Candidatus Doudnaibacteriota</taxon>
    </lineage>
</organism>
<feature type="transmembrane region" description="Helical" evidence="1">
    <location>
        <begin position="18"/>
        <end position="35"/>
    </location>
</feature>
<keyword evidence="1" id="KW-1133">Transmembrane helix</keyword>
<keyword evidence="1" id="KW-0812">Transmembrane</keyword>